<name>A0AA86SJA4_9FABA</name>
<keyword evidence="2" id="KW-1185">Reference proteome</keyword>
<gene>
    <name evidence="1" type="ORF">AYBTSS11_LOCUS12671</name>
</gene>
<dbReference type="EMBL" id="OY731401">
    <property type="protein sequence ID" value="CAJ1947461.1"/>
    <property type="molecule type" value="Genomic_DNA"/>
</dbReference>
<dbReference type="Proteomes" id="UP001189624">
    <property type="component" value="Chromosome 4"/>
</dbReference>
<dbReference type="PANTHER" id="PTHR31263">
    <property type="entry name" value="CELLULASE FAMILY PROTEIN (AFU_ORTHOLOGUE AFUA_5G14560)"/>
    <property type="match status" value="1"/>
</dbReference>
<proteinExistence type="predicted"/>
<dbReference type="AlphaFoldDB" id="A0AA86SJA4"/>
<organism evidence="1 2">
    <name type="scientific">Sphenostylis stenocarpa</name>
    <dbReference type="NCBI Taxonomy" id="92480"/>
    <lineage>
        <taxon>Eukaryota</taxon>
        <taxon>Viridiplantae</taxon>
        <taxon>Streptophyta</taxon>
        <taxon>Embryophyta</taxon>
        <taxon>Tracheophyta</taxon>
        <taxon>Spermatophyta</taxon>
        <taxon>Magnoliopsida</taxon>
        <taxon>eudicotyledons</taxon>
        <taxon>Gunneridae</taxon>
        <taxon>Pentapetalae</taxon>
        <taxon>rosids</taxon>
        <taxon>fabids</taxon>
        <taxon>Fabales</taxon>
        <taxon>Fabaceae</taxon>
        <taxon>Papilionoideae</taxon>
        <taxon>50 kb inversion clade</taxon>
        <taxon>NPAAA clade</taxon>
        <taxon>indigoferoid/millettioid clade</taxon>
        <taxon>Phaseoleae</taxon>
        <taxon>Sphenostylis</taxon>
    </lineage>
</organism>
<reference evidence="1" key="1">
    <citation type="submission" date="2023-10" db="EMBL/GenBank/DDBJ databases">
        <authorList>
            <person name="Domelevo Entfellner J.-B."/>
        </authorList>
    </citation>
    <scope>NUCLEOTIDE SEQUENCE</scope>
</reference>
<dbReference type="SUPFAM" id="SSF51445">
    <property type="entry name" value="(Trans)glycosidases"/>
    <property type="match status" value="1"/>
</dbReference>
<accession>A0AA86SJA4</accession>
<evidence type="ECO:0000313" key="2">
    <source>
        <dbReference type="Proteomes" id="UP001189624"/>
    </source>
</evidence>
<protein>
    <submittedName>
        <fullName evidence="1">Uncharacterized protein</fullName>
    </submittedName>
</protein>
<dbReference type="InterPro" id="IPR017853">
    <property type="entry name" value="GH"/>
</dbReference>
<sequence>MKARGQRAKLACANWAGHLQPMIPEGLDKRPLKDIIGEIVEHKFSVCVSPTQSTCGHVMSTTMSMPRLPLWMYQNVKVLLDNHVSEPKWCCNDDDENGFFHDRHFNPQEWVYGLTRQPNTLMETMLYSKPLKIDLGKKMVFETHLYSWSGIGTPKLREIWTKQPSE</sequence>
<dbReference type="PANTHER" id="PTHR31263:SF50">
    <property type="entry name" value="HYDROLYZING O-GLYCOSYL COMPOUNDS HYDROLASE"/>
    <property type="match status" value="1"/>
</dbReference>
<evidence type="ECO:0000313" key="1">
    <source>
        <dbReference type="EMBL" id="CAJ1947461.1"/>
    </source>
</evidence>
<dbReference type="Gramene" id="rna-AYBTSS11_LOCUS12671">
    <property type="protein sequence ID" value="CAJ1947461.1"/>
    <property type="gene ID" value="gene-AYBTSS11_LOCUS12671"/>
</dbReference>